<accession>A0A918KVV6</accession>
<dbReference type="EMBL" id="BMRJ01000005">
    <property type="protein sequence ID" value="GGR36008.1"/>
    <property type="molecule type" value="Genomic_DNA"/>
</dbReference>
<reference evidence="2" key="2">
    <citation type="submission" date="2020-09" db="EMBL/GenBank/DDBJ databases">
        <authorList>
            <person name="Sun Q."/>
            <person name="Ohkuma M."/>
        </authorList>
    </citation>
    <scope>NUCLEOTIDE SEQUENCE</scope>
    <source>
        <strain evidence="2">JCM 3346</strain>
    </source>
</reference>
<feature type="compositionally biased region" description="Low complexity" evidence="1">
    <location>
        <begin position="1"/>
        <end position="19"/>
    </location>
</feature>
<evidence type="ECO:0000256" key="1">
    <source>
        <dbReference type="SAM" id="MobiDB-lite"/>
    </source>
</evidence>
<proteinExistence type="predicted"/>
<keyword evidence="3" id="KW-1185">Reference proteome</keyword>
<dbReference type="RefSeq" id="WP_189086461.1">
    <property type="nucleotide sequence ID" value="NZ_BMRJ01000005.1"/>
</dbReference>
<feature type="region of interest" description="Disordered" evidence="1">
    <location>
        <begin position="1"/>
        <end position="23"/>
    </location>
</feature>
<dbReference type="Proteomes" id="UP000610303">
    <property type="component" value="Unassembled WGS sequence"/>
</dbReference>
<name>A0A918KVV6_AGRME</name>
<protein>
    <submittedName>
        <fullName evidence="2">Uncharacterized protein</fullName>
    </submittedName>
</protein>
<comment type="caution">
    <text evidence="2">The sequence shown here is derived from an EMBL/GenBank/DDBJ whole genome shotgun (WGS) entry which is preliminary data.</text>
</comment>
<evidence type="ECO:0000313" key="3">
    <source>
        <dbReference type="Proteomes" id="UP000610303"/>
    </source>
</evidence>
<organism evidence="2 3">
    <name type="scientific">Agromyces mediolanus</name>
    <name type="common">Corynebacterium mediolanum</name>
    <dbReference type="NCBI Taxonomy" id="41986"/>
    <lineage>
        <taxon>Bacteria</taxon>
        <taxon>Bacillati</taxon>
        <taxon>Actinomycetota</taxon>
        <taxon>Actinomycetes</taxon>
        <taxon>Micrococcales</taxon>
        <taxon>Microbacteriaceae</taxon>
        <taxon>Agromyces</taxon>
    </lineage>
</organism>
<evidence type="ECO:0000313" key="2">
    <source>
        <dbReference type="EMBL" id="GGR36008.1"/>
    </source>
</evidence>
<gene>
    <name evidence="2" type="ORF">GCM10010196_32560</name>
</gene>
<reference evidence="2" key="1">
    <citation type="journal article" date="2014" name="Int. J. Syst. Evol. Microbiol.">
        <title>Complete genome sequence of Corynebacterium casei LMG S-19264T (=DSM 44701T), isolated from a smear-ripened cheese.</title>
        <authorList>
            <consortium name="US DOE Joint Genome Institute (JGI-PGF)"/>
            <person name="Walter F."/>
            <person name="Albersmeier A."/>
            <person name="Kalinowski J."/>
            <person name="Ruckert C."/>
        </authorList>
    </citation>
    <scope>NUCLEOTIDE SEQUENCE</scope>
    <source>
        <strain evidence="2">JCM 3346</strain>
    </source>
</reference>
<sequence length="55" mass="5049">MTAADAASAVAATDGSSGAPAEASVSPFTMVTGAPGAMVCEGDVCFVPGAGADAE</sequence>
<dbReference type="AlphaFoldDB" id="A0A918KVV6"/>